<dbReference type="InterPro" id="IPR036527">
    <property type="entry name" value="SCP2_sterol-bd_dom_sf"/>
</dbReference>
<feature type="domain" description="SCP2" evidence="1">
    <location>
        <begin position="35"/>
        <end position="113"/>
    </location>
</feature>
<proteinExistence type="predicted"/>
<gene>
    <name evidence="2" type="ORF">METZ01_LOCUS275100</name>
</gene>
<dbReference type="Gene3D" id="3.30.1050.10">
    <property type="entry name" value="SCP2 sterol-binding domain"/>
    <property type="match status" value="1"/>
</dbReference>
<evidence type="ECO:0000313" key="2">
    <source>
        <dbReference type="EMBL" id="SVC22246.1"/>
    </source>
</evidence>
<name>A0A382KE08_9ZZZZ</name>
<accession>A0A382KE08</accession>
<dbReference type="Pfam" id="PF02036">
    <property type="entry name" value="SCP2"/>
    <property type="match status" value="1"/>
</dbReference>
<dbReference type="InterPro" id="IPR003033">
    <property type="entry name" value="SCP2_sterol-bd_dom"/>
</dbReference>
<reference evidence="2" key="1">
    <citation type="submission" date="2018-05" db="EMBL/GenBank/DDBJ databases">
        <authorList>
            <person name="Lanie J.A."/>
            <person name="Ng W.-L."/>
            <person name="Kazmierczak K.M."/>
            <person name="Andrzejewski T.M."/>
            <person name="Davidsen T.M."/>
            <person name="Wayne K.J."/>
            <person name="Tettelin H."/>
            <person name="Glass J.I."/>
            <person name="Rusch D."/>
            <person name="Podicherti R."/>
            <person name="Tsui H.-C.T."/>
            <person name="Winkler M.E."/>
        </authorList>
    </citation>
    <scope>NUCLEOTIDE SEQUENCE</scope>
</reference>
<evidence type="ECO:0000259" key="1">
    <source>
        <dbReference type="Pfam" id="PF02036"/>
    </source>
</evidence>
<dbReference type="SUPFAM" id="SSF55718">
    <property type="entry name" value="SCP-like"/>
    <property type="match status" value="1"/>
</dbReference>
<dbReference type="AlphaFoldDB" id="A0A382KE08"/>
<dbReference type="EMBL" id="UINC01079845">
    <property type="protein sequence ID" value="SVC22246.1"/>
    <property type="molecule type" value="Genomic_DNA"/>
</dbReference>
<feature type="non-terminal residue" evidence="2">
    <location>
        <position position="1"/>
    </location>
</feature>
<organism evidence="2">
    <name type="scientific">marine metagenome</name>
    <dbReference type="NCBI Taxonomy" id="408172"/>
    <lineage>
        <taxon>unclassified sequences</taxon>
        <taxon>metagenomes</taxon>
        <taxon>ecological metagenomes</taxon>
    </lineage>
</organism>
<sequence>VAGLVYLSDAWVAALDEVATGHRGLQAAAVGTTLVVEYRVASDPPALWHITLNQGEVRVKAGPADKPSAWFEAQPATARALFDGSLDPLRAVIEGDLSIGGDPRRLLDHREILDGIGDVFAGVRAATIPADS</sequence>
<protein>
    <recommendedName>
        <fullName evidence="1">SCP2 domain-containing protein</fullName>
    </recommendedName>
</protein>